<dbReference type="InterPro" id="IPR000504">
    <property type="entry name" value="RRM_dom"/>
</dbReference>
<evidence type="ECO:0000259" key="3">
    <source>
        <dbReference type="PROSITE" id="PS50102"/>
    </source>
</evidence>
<accession>A0A0P1A483</accession>
<dbReference type="EMBL" id="CCYD01000041">
    <property type="protein sequence ID" value="CEG35290.1"/>
    <property type="molecule type" value="Genomic_DNA"/>
</dbReference>
<feature type="domain" description="RRM" evidence="3">
    <location>
        <begin position="284"/>
        <end position="364"/>
    </location>
</feature>
<dbReference type="CDD" id="cd00590">
    <property type="entry name" value="RRM_SF"/>
    <property type="match status" value="1"/>
</dbReference>
<feature type="compositionally biased region" description="Polar residues" evidence="2">
    <location>
        <begin position="753"/>
        <end position="762"/>
    </location>
</feature>
<feature type="compositionally biased region" description="Basic and acidic residues" evidence="2">
    <location>
        <begin position="251"/>
        <end position="269"/>
    </location>
</feature>
<dbReference type="InterPro" id="IPR035979">
    <property type="entry name" value="RBD_domain_sf"/>
</dbReference>
<feature type="compositionally biased region" description="Basic and acidic residues" evidence="2">
    <location>
        <begin position="209"/>
        <end position="220"/>
    </location>
</feature>
<organism evidence="4 5">
    <name type="scientific">Plasmopara halstedii</name>
    <name type="common">Downy mildew of sunflower</name>
    <dbReference type="NCBI Taxonomy" id="4781"/>
    <lineage>
        <taxon>Eukaryota</taxon>
        <taxon>Sar</taxon>
        <taxon>Stramenopiles</taxon>
        <taxon>Oomycota</taxon>
        <taxon>Peronosporomycetes</taxon>
        <taxon>Peronosporales</taxon>
        <taxon>Peronosporaceae</taxon>
        <taxon>Plasmopara</taxon>
    </lineage>
</organism>
<feature type="compositionally biased region" description="Basic and acidic residues" evidence="2">
    <location>
        <begin position="585"/>
        <end position="594"/>
    </location>
</feature>
<feature type="compositionally biased region" description="Basic and acidic residues" evidence="2">
    <location>
        <begin position="505"/>
        <end position="532"/>
    </location>
</feature>
<feature type="region of interest" description="Disordered" evidence="2">
    <location>
        <begin position="176"/>
        <end position="276"/>
    </location>
</feature>
<feature type="region of interest" description="Disordered" evidence="2">
    <location>
        <begin position="477"/>
        <end position="848"/>
    </location>
</feature>
<feature type="compositionally biased region" description="Basic and acidic residues" evidence="2">
    <location>
        <begin position="487"/>
        <end position="498"/>
    </location>
</feature>
<dbReference type="STRING" id="4781.A0A0P1A483"/>
<dbReference type="Proteomes" id="UP000054928">
    <property type="component" value="Unassembled WGS sequence"/>
</dbReference>
<dbReference type="SUPFAM" id="SSF48371">
    <property type="entry name" value="ARM repeat"/>
    <property type="match status" value="1"/>
</dbReference>
<feature type="compositionally biased region" description="Basic and acidic residues" evidence="2">
    <location>
        <begin position="672"/>
        <end position="699"/>
    </location>
</feature>
<dbReference type="PROSITE" id="PS50102">
    <property type="entry name" value="RRM"/>
    <property type="match status" value="1"/>
</dbReference>
<proteinExistence type="predicted"/>
<protein>
    <submittedName>
        <fullName evidence="4">RNA recognition motif domain</fullName>
    </submittedName>
</protein>
<sequence>MAEDMLTELYAWDSEIEDVSALATDDPKRDDDKAEDAYEKIIHAASVDDANDVVLSLAAQLLHKHFFHFPHVQLNVVDVLLKLCESKRSQAVRIHTLRALLQIVKTPPATAIAPTPTSASSVAHIVTRTWMLRIEENVIQMLDNEKSPVILRQVTPLRQALEERLQQVLSQSSINAADNDKNINMSPPLEQSRKHLRDVTQANDGVFSAERENKKPKFDDESSGLQSNRGKIVQLNRDWSNAHDNSNEDTSSWKEKTLSDRIVENEGRRPKFSAQSPRNCPPCPYLFLGSLPRHTPSADIVEFLSPISAEIDTMKVQIKEPDFNANAYAFISMPTIEHARLAIHFVNENKFQGRNYLNANFARGPPVDTLLFVERTADNVRMEDKDAVRDFDFTKCDPDVWNDLCQQLEQFGPLTFAEKGCVRFRNVEHAKAAIRKQLFTVMGYSILPVYDIKEQFAIDSTRRGFNAQKKQGFALKSGRLVGGDDDDRSKNTYYREDETFMDGPNGRREHDQVMSLKYDERSSLRNDRESFRGRSRSPKVHHSSGRYDAPMIGMTRERRAPRSRSHSPVMQSKPGAGDGGYGTFSDKENYRELQSKYAHRSPSPIDNRSHERSVFDEEIRGRSHGRGISWMEPRPMESSRKHRELPEEVQSHRSSHRGGFPSPSFGSRHSRKNESGKQRSSDYRHNSEDVRQSYRRGEPMLEGCGKMQPPSPNSALQLSRSHSRSPPRFSKYGGSSRSRPRSRSRSPHIGISMESSVSQRSGGNRGHEKRSIGMHLPDERLSLPAERPRYADERSIAEVARDEQQERQRFFQQQSQGRRDNHDADLSRYGSGSVIGQSGSSGRGGLQDTLILL</sequence>
<evidence type="ECO:0000256" key="2">
    <source>
        <dbReference type="SAM" id="MobiDB-lite"/>
    </source>
</evidence>
<evidence type="ECO:0000313" key="5">
    <source>
        <dbReference type="Proteomes" id="UP000054928"/>
    </source>
</evidence>
<feature type="compositionally biased region" description="Basic and acidic residues" evidence="2">
    <location>
        <begin position="765"/>
        <end position="809"/>
    </location>
</feature>
<name>A0A0P1A483_PLAHL</name>
<dbReference type="OMA" id="MSVQIKQ"/>
<keyword evidence="5" id="KW-1185">Reference proteome</keyword>
<keyword evidence="1" id="KW-0694">RNA-binding</keyword>
<dbReference type="RefSeq" id="XP_024571659.1">
    <property type="nucleotide sequence ID" value="XM_024722537.1"/>
</dbReference>
<dbReference type="GO" id="GO:0003723">
    <property type="term" value="F:RNA binding"/>
    <property type="evidence" value="ECO:0007669"/>
    <property type="project" value="UniProtKB-UniRule"/>
</dbReference>
<dbReference type="AlphaFoldDB" id="A0A0P1A483"/>
<feature type="compositionally biased region" description="Polar residues" evidence="2">
    <location>
        <begin position="237"/>
        <end position="250"/>
    </location>
</feature>
<evidence type="ECO:0000313" key="4">
    <source>
        <dbReference type="EMBL" id="CEG35290.1"/>
    </source>
</evidence>
<reference evidence="5" key="1">
    <citation type="submission" date="2014-09" db="EMBL/GenBank/DDBJ databases">
        <authorList>
            <person name="Sharma Rahul"/>
            <person name="Thines Marco"/>
        </authorList>
    </citation>
    <scope>NUCLEOTIDE SEQUENCE [LARGE SCALE GENOMIC DNA]</scope>
</reference>
<dbReference type="InterPro" id="IPR012677">
    <property type="entry name" value="Nucleotide-bd_a/b_plait_sf"/>
</dbReference>
<dbReference type="SUPFAM" id="SSF54928">
    <property type="entry name" value="RNA-binding domain, RBD"/>
    <property type="match status" value="1"/>
</dbReference>
<feature type="compositionally biased region" description="Basic residues" evidence="2">
    <location>
        <begin position="533"/>
        <end position="544"/>
    </location>
</feature>
<dbReference type="InterPro" id="IPR008383">
    <property type="entry name" value="API5"/>
</dbReference>
<feature type="compositionally biased region" description="Basic and acidic residues" evidence="2">
    <location>
        <begin position="634"/>
        <end position="651"/>
    </location>
</feature>
<feature type="compositionally biased region" description="Basic and acidic residues" evidence="2">
    <location>
        <begin position="817"/>
        <end position="826"/>
    </location>
</feature>
<dbReference type="GeneID" id="36404472"/>
<evidence type="ECO:0000256" key="1">
    <source>
        <dbReference type="PROSITE-ProRule" id="PRU00176"/>
    </source>
</evidence>
<dbReference type="InterPro" id="IPR016024">
    <property type="entry name" value="ARM-type_fold"/>
</dbReference>
<feature type="compositionally biased region" description="Basic and acidic residues" evidence="2">
    <location>
        <begin position="607"/>
        <end position="621"/>
    </location>
</feature>
<dbReference type="OrthoDB" id="122546at2759"/>
<dbReference type="Gene3D" id="3.30.70.330">
    <property type="match status" value="1"/>
</dbReference>
<dbReference type="Pfam" id="PF05918">
    <property type="entry name" value="API5"/>
    <property type="match status" value="1"/>
</dbReference>